<keyword evidence="1" id="KW-0472">Membrane</keyword>
<feature type="transmembrane region" description="Helical" evidence="1">
    <location>
        <begin position="49"/>
        <end position="70"/>
    </location>
</feature>
<dbReference type="OrthoDB" id="9811720at2"/>
<gene>
    <name evidence="3" type="ORF">SAMN05421811_119174</name>
</gene>
<accession>A0A1I0LNI9</accession>
<sequence length="191" mass="20659">MTRGAKPYHLESLEERYPKWVVRSLYTGVNSFISIFLMAIIAYNTDAPFVFPSLGPTAFLLFFTPLAAASAPHNAFVGHLIGVLAGWFSLAVTGLLNVPPDLEKIDWQRILACAIALGLTCGLMPVFQAAHPPAGATTLIVSLGLIRTPVHLLIMMVAVCVIVLQGFVINRGAGLPYPVWRKHAKNAPPDD</sequence>
<dbReference type="EMBL" id="FOHX01000019">
    <property type="protein sequence ID" value="SEU41894.1"/>
    <property type="molecule type" value="Genomic_DNA"/>
</dbReference>
<keyword evidence="1" id="KW-1133">Transmembrane helix</keyword>
<dbReference type="InterPro" id="IPR058581">
    <property type="entry name" value="TM_HPP"/>
</dbReference>
<dbReference type="InterPro" id="IPR007065">
    <property type="entry name" value="HPP"/>
</dbReference>
<keyword evidence="1" id="KW-0812">Transmembrane</keyword>
<feature type="transmembrane region" description="Helical" evidence="1">
    <location>
        <begin position="20"/>
        <end position="42"/>
    </location>
</feature>
<feature type="transmembrane region" description="Helical" evidence="1">
    <location>
        <begin position="110"/>
        <end position="130"/>
    </location>
</feature>
<dbReference type="STRING" id="568860.SAMN05421811_119174"/>
<keyword evidence="4" id="KW-1185">Reference proteome</keyword>
<dbReference type="AlphaFoldDB" id="A0A1I0LNI9"/>
<feature type="transmembrane region" description="Helical" evidence="1">
    <location>
        <begin position="150"/>
        <end position="169"/>
    </location>
</feature>
<reference evidence="3 4" key="1">
    <citation type="submission" date="2016-10" db="EMBL/GenBank/DDBJ databases">
        <authorList>
            <person name="de Groot N.N."/>
        </authorList>
    </citation>
    <scope>NUCLEOTIDE SEQUENCE [LARGE SCALE GENOMIC DNA]</scope>
    <source>
        <strain evidence="3 4">CGMCC 4.5598</strain>
    </source>
</reference>
<evidence type="ECO:0000259" key="2">
    <source>
        <dbReference type="Pfam" id="PF04982"/>
    </source>
</evidence>
<evidence type="ECO:0000256" key="1">
    <source>
        <dbReference type="SAM" id="Phobius"/>
    </source>
</evidence>
<dbReference type="PANTHER" id="PTHR33741">
    <property type="entry name" value="TRANSMEMBRANE PROTEIN DDB_G0269096-RELATED"/>
    <property type="match status" value="1"/>
</dbReference>
<evidence type="ECO:0000313" key="3">
    <source>
        <dbReference type="EMBL" id="SEU41894.1"/>
    </source>
</evidence>
<dbReference type="Pfam" id="PF04982">
    <property type="entry name" value="TM_HPP"/>
    <property type="match status" value="1"/>
</dbReference>
<proteinExistence type="predicted"/>
<feature type="transmembrane region" description="Helical" evidence="1">
    <location>
        <begin position="76"/>
        <end position="98"/>
    </location>
</feature>
<protein>
    <submittedName>
        <fullName evidence="3">HPP family protein</fullName>
    </submittedName>
</protein>
<dbReference type="PANTHER" id="PTHR33741:SF5">
    <property type="entry name" value="TRANSMEMBRANE PROTEIN DDB_G0269096-RELATED"/>
    <property type="match status" value="1"/>
</dbReference>
<dbReference type="RefSeq" id="WP_091092245.1">
    <property type="nucleotide sequence ID" value="NZ_FOHX01000019.1"/>
</dbReference>
<dbReference type="Proteomes" id="UP000199361">
    <property type="component" value="Unassembled WGS sequence"/>
</dbReference>
<name>A0A1I0LNI9_9ACTN</name>
<evidence type="ECO:0000313" key="4">
    <source>
        <dbReference type="Proteomes" id="UP000199361"/>
    </source>
</evidence>
<feature type="domain" description="HPP transmembrane region" evidence="2">
    <location>
        <begin position="23"/>
        <end position="172"/>
    </location>
</feature>
<organism evidence="3 4">
    <name type="scientific">Nonomuraea wenchangensis</name>
    <dbReference type="NCBI Taxonomy" id="568860"/>
    <lineage>
        <taxon>Bacteria</taxon>
        <taxon>Bacillati</taxon>
        <taxon>Actinomycetota</taxon>
        <taxon>Actinomycetes</taxon>
        <taxon>Streptosporangiales</taxon>
        <taxon>Streptosporangiaceae</taxon>
        <taxon>Nonomuraea</taxon>
    </lineage>
</organism>